<keyword evidence="5 10" id="KW-0653">Protein transport</keyword>
<comment type="function">
    <text evidence="10">Acts as component of the peripheral membrane COG complex that is involved in intra-Golgi protein trafficking. COG is located at the cis-Golgi, and regulates tethering of retrograde intra-Golgi vesicles and possibly a number of other membrane trafficking events.</text>
</comment>
<dbReference type="GO" id="GO:0017119">
    <property type="term" value="C:Golgi transport complex"/>
    <property type="evidence" value="ECO:0007669"/>
    <property type="project" value="UniProtKB-UniRule"/>
</dbReference>
<dbReference type="OrthoDB" id="272987at2759"/>
<comment type="subunit">
    <text evidence="10">Component of the conserved oligomeric Golgi complex.</text>
</comment>
<comment type="function">
    <text evidence="9">Acts as a component of the peripheral membrane COG complex that is involved in intra-Golgi protein trafficking. COG is located at the cis-Golgi, and regulates tethering of retrograde intra-Golgi vesicles and possibly a number of other membrane trafficking events.</text>
</comment>
<evidence type="ECO:0000256" key="8">
    <source>
        <dbReference type="ARBA" id="ARBA00031348"/>
    </source>
</evidence>
<evidence type="ECO:0000256" key="6">
    <source>
        <dbReference type="ARBA" id="ARBA00023034"/>
    </source>
</evidence>
<dbReference type="GO" id="GO:0000139">
    <property type="term" value="C:Golgi membrane"/>
    <property type="evidence" value="ECO:0007669"/>
    <property type="project" value="UniProtKB-SubCell"/>
</dbReference>
<dbReference type="EMBL" id="SRPW01000183">
    <property type="protein sequence ID" value="KAG6017068.1"/>
    <property type="molecule type" value="Genomic_DNA"/>
</dbReference>
<evidence type="ECO:0000313" key="15">
    <source>
        <dbReference type="Proteomes" id="UP000748025"/>
    </source>
</evidence>
<evidence type="ECO:0000256" key="2">
    <source>
        <dbReference type="ARBA" id="ARBA00011023"/>
    </source>
</evidence>
<dbReference type="Pfam" id="PF20653">
    <property type="entry name" value="COG6_C"/>
    <property type="match status" value="1"/>
</dbReference>
<evidence type="ECO:0000256" key="7">
    <source>
        <dbReference type="ARBA" id="ARBA00023136"/>
    </source>
</evidence>
<dbReference type="InterPro" id="IPR048368">
    <property type="entry name" value="COG6_N"/>
</dbReference>
<dbReference type="InterPro" id="IPR048369">
    <property type="entry name" value="COG6_C"/>
</dbReference>
<evidence type="ECO:0000256" key="4">
    <source>
        <dbReference type="ARBA" id="ARBA00022448"/>
    </source>
</evidence>
<feature type="domain" description="Conserved Oligomeric Golgi complex subunit 6 C-terminal" evidence="13">
    <location>
        <begin position="194"/>
        <end position="674"/>
    </location>
</feature>
<dbReference type="Proteomes" id="UP000748025">
    <property type="component" value="Unassembled WGS sequence"/>
</dbReference>
<evidence type="ECO:0000256" key="10">
    <source>
        <dbReference type="RuleBase" id="RU365075"/>
    </source>
</evidence>
<organism evidence="14 15">
    <name type="scientific">Claviceps pusilla</name>
    <dbReference type="NCBI Taxonomy" id="123648"/>
    <lineage>
        <taxon>Eukaryota</taxon>
        <taxon>Fungi</taxon>
        <taxon>Dikarya</taxon>
        <taxon>Ascomycota</taxon>
        <taxon>Pezizomycotina</taxon>
        <taxon>Sordariomycetes</taxon>
        <taxon>Hypocreomycetidae</taxon>
        <taxon>Hypocreales</taxon>
        <taxon>Clavicipitaceae</taxon>
        <taxon>Claviceps</taxon>
    </lineage>
</organism>
<evidence type="ECO:0000313" key="14">
    <source>
        <dbReference type="EMBL" id="KAG6017068.1"/>
    </source>
</evidence>
<evidence type="ECO:0000259" key="13">
    <source>
        <dbReference type="Pfam" id="PF20653"/>
    </source>
</evidence>
<feature type="domain" description="Conserved oligomeric complex COG6 N-terminal" evidence="12">
    <location>
        <begin position="51"/>
        <end position="163"/>
    </location>
</feature>
<gene>
    <name evidence="14" type="ORF">E4U43_002372</name>
</gene>
<dbReference type="GO" id="GO:0006891">
    <property type="term" value="P:intra-Golgi vesicle-mediated transport"/>
    <property type="evidence" value="ECO:0007669"/>
    <property type="project" value="UniProtKB-UniRule"/>
</dbReference>
<feature type="compositionally biased region" description="Basic and acidic residues" evidence="11">
    <location>
        <begin position="1"/>
        <end position="11"/>
    </location>
</feature>
<dbReference type="GO" id="GO:0015031">
    <property type="term" value="P:protein transport"/>
    <property type="evidence" value="ECO:0007669"/>
    <property type="project" value="UniProtKB-KW"/>
</dbReference>
<comment type="subcellular location">
    <subcellularLocation>
        <location evidence="1 10">Golgi apparatus membrane</location>
        <topology evidence="1 10">Peripheral membrane protein</topology>
    </subcellularLocation>
</comment>
<name>A0A9P7NG07_9HYPO</name>
<protein>
    <recommendedName>
        <fullName evidence="3 10">Conserved oligomeric Golgi complex subunit 6</fullName>
        <shortName evidence="10">COG complex subunit 6</shortName>
    </recommendedName>
    <alternativeName>
        <fullName evidence="8 10">Component of oligomeric Golgi complex 6</fullName>
    </alternativeName>
</protein>
<keyword evidence="7 10" id="KW-0472">Membrane</keyword>
<proteinExistence type="inferred from homology"/>
<evidence type="ECO:0000259" key="12">
    <source>
        <dbReference type="Pfam" id="PF06419"/>
    </source>
</evidence>
<accession>A0A9P7NG07</accession>
<sequence length="675" mass="76668">MERLDVERPEDGENNSSVPYKNLNSLPSKLVSVLSMPFSDSEFRETLSLFDQRNLSNDAKNRRQIRLSLQRDVMNSNGLVIDQFGRVAEQLFHVKAVLDTLNLEYGDMKSQTEIAQSGTSLILRDAVALLKKRQFVRKKQSVLMTFIDRFIMTEAELLALTSTAEPLDHRFFTALYKAKRINHDCEILLGLEKQAFGLDLMDQASKNLNLGFQKLYKWLQRELKIFNPENPHMSSFIRRALRLLAERPSLFQACIAYFSEVRERVLSESFHVALTGTSSSGAVDDSIKPIDLTAHDTMRYAGDMLAWVHAAVVSEREALEVLFVSESEGIVEAVNSANETEVWRLVADDRSPESEFDAFKALGDLVDKNLIGAARQLHQRVEQIIQTNEEVVPAYKLATLLRFYRSIFDKLLGASSHMPRCVQGLEEEVLRQFRALIGDDIASIQSESQNLPVDLTPPEFFMNALEQLRIIIQTYDSSLSTHDNRHLEFETVLSTAFEPFFSACENMAGMLTPLKGSIFTINATIVAEKYLGTYSFTQRRAEQLRQRVKIEAGKVVESQYEFFRRESGLEPALFERIDGITTIKSDASKHDISAASQRLDKFLPSAVMDANDRIRDIQDATLARSITAEAAEMFCKDFETWECEIQKGEHHCDDAKETLQLIFPRTSADIRVLLL</sequence>
<evidence type="ECO:0000256" key="3">
    <source>
        <dbReference type="ARBA" id="ARBA00020973"/>
    </source>
</evidence>
<evidence type="ECO:0000256" key="1">
    <source>
        <dbReference type="ARBA" id="ARBA00004395"/>
    </source>
</evidence>
<keyword evidence="4 10" id="KW-0813">Transport</keyword>
<keyword evidence="6 10" id="KW-0333">Golgi apparatus</keyword>
<dbReference type="AlphaFoldDB" id="A0A9P7NG07"/>
<reference evidence="14" key="1">
    <citation type="journal article" date="2020" name="bioRxiv">
        <title>Whole genome comparisons of ergot fungi reveals the divergence and evolution of species within the genus Claviceps are the result of varying mechanisms driving genome evolution and host range expansion.</title>
        <authorList>
            <person name="Wyka S.A."/>
            <person name="Mondo S.J."/>
            <person name="Liu M."/>
            <person name="Dettman J."/>
            <person name="Nalam V."/>
            <person name="Broders K.D."/>
        </authorList>
    </citation>
    <scope>NUCLEOTIDE SEQUENCE</scope>
    <source>
        <strain evidence="14">CCC 602</strain>
    </source>
</reference>
<evidence type="ECO:0000256" key="5">
    <source>
        <dbReference type="ARBA" id="ARBA00022927"/>
    </source>
</evidence>
<evidence type="ECO:0000256" key="9">
    <source>
        <dbReference type="ARBA" id="ARBA00043873"/>
    </source>
</evidence>
<evidence type="ECO:0000256" key="11">
    <source>
        <dbReference type="SAM" id="MobiDB-lite"/>
    </source>
</evidence>
<comment type="caution">
    <text evidence="14">The sequence shown here is derived from an EMBL/GenBank/DDBJ whole genome shotgun (WGS) entry which is preliminary data.</text>
</comment>
<dbReference type="PANTHER" id="PTHR21506">
    <property type="entry name" value="COMPONENT OF OLIGOMERIC GOLGI COMPLEX 6"/>
    <property type="match status" value="1"/>
</dbReference>
<feature type="region of interest" description="Disordered" evidence="11">
    <location>
        <begin position="1"/>
        <end position="20"/>
    </location>
</feature>
<comment type="similarity">
    <text evidence="2 10">Belongs to the COG6 family.</text>
</comment>
<dbReference type="InterPro" id="IPR010490">
    <property type="entry name" value="COG6"/>
</dbReference>
<dbReference type="Pfam" id="PF06419">
    <property type="entry name" value="COG6_N"/>
    <property type="match status" value="1"/>
</dbReference>
<dbReference type="SMART" id="SM01087">
    <property type="entry name" value="COG6"/>
    <property type="match status" value="1"/>
</dbReference>
<dbReference type="PANTHER" id="PTHR21506:SF0">
    <property type="entry name" value="CONSERVED OLIGOMERIC GOLGI COMPLEX SUBUNIT 6"/>
    <property type="match status" value="1"/>
</dbReference>
<keyword evidence="15" id="KW-1185">Reference proteome</keyword>